<gene>
    <name evidence="5" type="primary">fcl</name>
    <name evidence="7" type="ORF">GTQ48_11975</name>
</gene>
<evidence type="ECO:0000256" key="1">
    <source>
        <dbReference type="ARBA" id="ARBA00005959"/>
    </source>
</evidence>
<dbReference type="InterPro" id="IPR001509">
    <property type="entry name" value="Epimerase_deHydtase"/>
</dbReference>
<accession>A0A6N9TG01</accession>
<keyword evidence="8" id="KW-1185">Reference proteome</keyword>
<comment type="similarity">
    <text evidence="1 5">Belongs to the NAD(P)-dependent epimerase/dehydratase family. Fucose synthase subfamily.</text>
</comment>
<dbReference type="GO" id="GO:0016853">
    <property type="term" value="F:isomerase activity"/>
    <property type="evidence" value="ECO:0007669"/>
    <property type="project" value="UniProtKB-KW"/>
</dbReference>
<evidence type="ECO:0000259" key="6">
    <source>
        <dbReference type="Pfam" id="PF01370"/>
    </source>
</evidence>
<evidence type="ECO:0000256" key="3">
    <source>
        <dbReference type="ARBA" id="ARBA00023002"/>
    </source>
</evidence>
<dbReference type="InterPro" id="IPR028614">
    <property type="entry name" value="GDP_fucose/colitose_synth"/>
</dbReference>
<name>A0A6N9TG01_9ALTE</name>
<protein>
    <recommendedName>
        <fullName evidence="5">GDP-L-fucose synthase</fullName>
        <ecNumber evidence="5">1.1.1.271</ecNumber>
    </recommendedName>
    <alternativeName>
        <fullName evidence="5">GDP-4-keto-6-deoxy-D-mannose-3,5-epimerase-4-reductase</fullName>
    </alternativeName>
</protein>
<evidence type="ECO:0000313" key="7">
    <source>
        <dbReference type="EMBL" id="NDW16237.1"/>
    </source>
</evidence>
<feature type="active site" description="Proton donor/acceptor" evidence="5">
    <location>
        <position position="132"/>
    </location>
</feature>
<dbReference type="AlphaFoldDB" id="A0A6N9TG01"/>
<keyword evidence="5" id="KW-0511">Multifunctional enzyme</keyword>
<feature type="site" description="Important for catalytic activity" evidence="5">
    <location>
        <position position="105"/>
    </location>
</feature>
<evidence type="ECO:0000313" key="8">
    <source>
        <dbReference type="Proteomes" id="UP000471381"/>
    </source>
</evidence>
<feature type="domain" description="NAD-dependent epimerase/dehydratase" evidence="6">
    <location>
        <begin position="3"/>
        <end position="233"/>
    </location>
</feature>
<sequence>MKIFVTGGSGMVGRNIIALSSSQEHEIIAPSSKEVNLMNFDSLSSFIKSERPDAIIHCAGLVGGIQANIKSPFDFAHINSLLGLNVIKAALDNNVEKVLNLGSSCMYPRDAVNPLNETDILKGELEPTNEGYAIAKVLTARLCDYANLQYGTNYKTVIPCNLYGYWDKFDPNHSHMIPAVIRKIHEAKVAGADSVEIWGDGKTRREFMFAEDLADFCLFALSKFDALEQLTNVGLGFDYSISDYYSAIAELVGFEGEFTYDLSKPAGMKQKLVSVERLKQLGWSAKHSLTQGLEKTYQFYLKEHC</sequence>
<feature type="binding site" evidence="5">
    <location>
        <begin position="101"/>
        <end position="104"/>
    </location>
    <ligand>
        <name>NADP(+)</name>
        <dbReference type="ChEBI" id="CHEBI:58349"/>
    </ligand>
</feature>
<comment type="pathway">
    <text evidence="5">Nucleotide-sugar biosynthesis; GDP-L-fucose biosynthesis via de novo pathway; GDP-L-fucose from GDP-alpha-D-mannose: step 2/2.</text>
</comment>
<dbReference type="UniPathway" id="UPA00128">
    <property type="reaction ID" value="UER00191"/>
</dbReference>
<comment type="catalytic activity">
    <reaction evidence="5">
        <text>GDP-beta-L-fucose + NADP(+) = GDP-4-dehydro-alpha-D-rhamnose + NADPH + H(+)</text>
        <dbReference type="Rhea" id="RHEA:18885"/>
        <dbReference type="ChEBI" id="CHEBI:15378"/>
        <dbReference type="ChEBI" id="CHEBI:57273"/>
        <dbReference type="ChEBI" id="CHEBI:57783"/>
        <dbReference type="ChEBI" id="CHEBI:57964"/>
        <dbReference type="ChEBI" id="CHEBI:58349"/>
        <dbReference type="EC" id="1.1.1.271"/>
    </reaction>
</comment>
<dbReference type="GO" id="GO:0070401">
    <property type="term" value="F:NADP+ binding"/>
    <property type="evidence" value="ECO:0007669"/>
    <property type="project" value="UniProtKB-UniRule"/>
</dbReference>
<feature type="binding site" evidence="5">
    <location>
        <position position="205"/>
    </location>
    <ligand>
        <name>substrate</name>
    </ligand>
</feature>
<dbReference type="RefSeq" id="WP_163106901.1">
    <property type="nucleotide sequence ID" value="NZ_JAAAWO010000008.1"/>
</dbReference>
<dbReference type="InterPro" id="IPR036291">
    <property type="entry name" value="NAD(P)-bd_dom_sf"/>
</dbReference>
<feature type="binding site" evidence="5">
    <location>
        <position position="198"/>
    </location>
    <ligand>
        <name>substrate</name>
    </ligand>
</feature>
<proteinExistence type="inferred from homology"/>
<dbReference type="Gene3D" id="3.90.25.10">
    <property type="entry name" value="UDP-galactose 4-epimerase, domain 1"/>
    <property type="match status" value="1"/>
</dbReference>
<dbReference type="GO" id="GO:0042351">
    <property type="term" value="P:'de novo' GDP-L-fucose biosynthetic process"/>
    <property type="evidence" value="ECO:0007669"/>
    <property type="project" value="UniProtKB-UniRule"/>
</dbReference>
<dbReference type="HAMAP" id="MF_00956">
    <property type="entry name" value="GDP_fucose_synth"/>
    <property type="match status" value="1"/>
</dbReference>
<keyword evidence="4 5" id="KW-0413">Isomerase</keyword>
<feature type="binding site" evidence="5">
    <location>
        <begin position="159"/>
        <end position="162"/>
    </location>
    <ligand>
        <name>NADP(+)</name>
        <dbReference type="ChEBI" id="CHEBI:58349"/>
    </ligand>
</feature>
<organism evidence="7 8">
    <name type="scientific">Alteromonas genovensis</name>
    <dbReference type="NCBI Taxonomy" id="471225"/>
    <lineage>
        <taxon>Bacteria</taxon>
        <taxon>Pseudomonadati</taxon>
        <taxon>Pseudomonadota</taxon>
        <taxon>Gammaproteobacteria</taxon>
        <taxon>Alteromonadales</taxon>
        <taxon>Alteromonadaceae</taxon>
        <taxon>Alteromonas/Salinimonas group</taxon>
        <taxon>Alteromonas</taxon>
    </lineage>
</organism>
<dbReference type="GO" id="GO:0050577">
    <property type="term" value="F:GDP-L-fucose synthase activity"/>
    <property type="evidence" value="ECO:0007669"/>
    <property type="project" value="UniProtKB-UniRule"/>
</dbReference>
<comment type="caution">
    <text evidence="7">The sequence shown here is derived from an EMBL/GenBank/DDBJ whole genome shotgun (WGS) entry which is preliminary data.</text>
</comment>
<comment type="function">
    <text evidence="5">Catalyzes the two-step NADP-dependent conversion of GDP-4-dehydro-6-deoxy-D-mannose to GDP-fucose, involving an epimerase and a reductase reaction.</text>
</comment>
<feature type="binding site" evidence="5">
    <location>
        <position position="136"/>
    </location>
    <ligand>
        <name>NADP(+)</name>
        <dbReference type="ChEBI" id="CHEBI:58349"/>
    </ligand>
</feature>
<dbReference type="Pfam" id="PF01370">
    <property type="entry name" value="Epimerase"/>
    <property type="match status" value="1"/>
</dbReference>
<evidence type="ECO:0000256" key="5">
    <source>
        <dbReference type="HAMAP-Rule" id="MF_00956"/>
    </source>
</evidence>
<evidence type="ECO:0000256" key="4">
    <source>
        <dbReference type="ARBA" id="ARBA00023235"/>
    </source>
</evidence>
<dbReference type="Proteomes" id="UP000471381">
    <property type="component" value="Unassembled WGS sequence"/>
</dbReference>
<dbReference type="PANTHER" id="PTHR43238">
    <property type="entry name" value="GDP-L-FUCOSE SYNTHASE"/>
    <property type="match status" value="1"/>
</dbReference>
<keyword evidence="3 5" id="KW-0560">Oxidoreductase</keyword>
<evidence type="ECO:0000256" key="2">
    <source>
        <dbReference type="ARBA" id="ARBA00022857"/>
    </source>
</evidence>
<feature type="binding site" evidence="5">
    <location>
        <begin position="7"/>
        <end position="13"/>
    </location>
    <ligand>
        <name>NADP(+)</name>
        <dbReference type="ChEBI" id="CHEBI:58349"/>
    </ligand>
</feature>
<feature type="site" description="Important for catalytic activity" evidence="5">
    <location>
        <position position="103"/>
    </location>
</feature>
<dbReference type="CDD" id="cd05239">
    <property type="entry name" value="GDP_FS_SDR_e"/>
    <property type="match status" value="1"/>
</dbReference>
<dbReference type="EC" id="1.1.1.271" evidence="5"/>
<comment type="caution">
    <text evidence="5">Lacks conserved residue(s) required for the propagation of feature annotation.</text>
</comment>
<dbReference type="Gene3D" id="3.40.50.720">
    <property type="entry name" value="NAD(P)-binding Rossmann-like Domain"/>
    <property type="match status" value="1"/>
</dbReference>
<dbReference type="PANTHER" id="PTHR43238:SF1">
    <property type="entry name" value="GDP-L-FUCOSE SYNTHASE"/>
    <property type="match status" value="1"/>
</dbReference>
<feature type="binding site" evidence="5">
    <location>
        <position position="183"/>
    </location>
    <ligand>
        <name>substrate</name>
    </ligand>
</feature>
<reference evidence="7 8" key="1">
    <citation type="submission" date="2020-01" db="EMBL/GenBank/DDBJ databases">
        <title>Genomes of bacteria type strains.</title>
        <authorList>
            <person name="Chen J."/>
            <person name="Zhu S."/>
            <person name="Yang J."/>
        </authorList>
    </citation>
    <scope>NUCLEOTIDE SEQUENCE [LARGE SCALE GENOMIC DNA]</scope>
    <source>
        <strain evidence="7 8">LMG 24078</strain>
    </source>
</reference>
<dbReference type="EMBL" id="JAAAWO010000008">
    <property type="protein sequence ID" value="NDW16237.1"/>
    <property type="molecule type" value="Genomic_DNA"/>
</dbReference>
<feature type="binding site" evidence="5">
    <location>
        <position position="175"/>
    </location>
    <ligand>
        <name>NADP(+)</name>
        <dbReference type="ChEBI" id="CHEBI:58349"/>
    </ligand>
</feature>
<keyword evidence="2 5" id="KW-0521">NADP</keyword>
<dbReference type="SUPFAM" id="SSF51735">
    <property type="entry name" value="NAD(P)-binding Rossmann-fold domains"/>
    <property type="match status" value="1"/>
</dbReference>